<dbReference type="EMBL" id="CP058595">
    <property type="protein sequence ID" value="QLG46455.1"/>
    <property type="molecule type" value="Genomic_DNA"/>
</dbReference>
<accession>A0A7H9ATC6</accession>
<organism evidence="1 2">
    <name type="scientific">Costertonia aggregata</name>
    <dbReference type="NCBI Taxonomy" id="343403"/>
    <lineage>
        <taxon>Bacteria</taxon>
        <taxon>Pseudomonadati</taxon>
        <taxon>Bacteroidota</taxon>
        <taxon>Flavobacteriia</taxon>
        <taxon>Flavobacteriales</taxon>
        <taxon>Flavobacteriaceae</taxon>
        <taxon>Costertonia</taxon>
    </lineage>
</organism>
<proteinExistence type="predicted"/>
<reference evidence="1 2" key="1">
    <citation type="journal article" date="2006" name="Int. J. Syst. Evol. Microbiol.">
        <title>Costertonia aggregata gen. nov., sp. nov., a mesophilic marine bacterium of the family Flavobacteriaceae, isolated from a mature biofilm.</title>
        <authorList>
            <person name="Kwon K.K."/>
            <person name="Lee Y.K."/>
            <person name="Lee H.K."/>
        </authorList>
    </citation>
    <scope>NUCLEOTIDE SEQUENCE [LARGE SCALE GENOMIC DNA]</scope>
    <source>
        <strain evidence="1 2">KCCM 42265</strain>
    </source>
</reference>
<protein>
    <recommendedName>
        <fullName evidence="3">DUF4097 family beta strand repeat protein</fullName>
    </recommendedName>
</protein>
<dbReference type="KEGG" id="cagg:HYG79_14225"/>
<keyword evidence="2" id="KW-1185">Reference proteome</keyword>
<evidence type="ECO:0000313" key="2">
    <source>
        <dbReference type="Proteomes" id="UP000509302"/>
    </source>
</evidence>
<evidence type="ECO:0000313" key="1">
    <source>
        <dbReference type="EMBL" id="QLG46455.1"/>
    </source>
</evidence>
<evidence type="ECO:0008006" key="3">
    <source>
        <dbReference type="Google" id="ProtNLM"/>
    </source>
</evidence>
<gene>
    <name evidence="1" type="ORF">HYG79_14225</name>
</gene>
<sequence length="369" mass="41486">MRTILCKYVTVLLLVLPIVLLAHDGKPRGKHTKEKTIKKEYDVNSDALLKVKNSYGNLNITSWNEDKIVIEVHVKTNGNNEEKVKQKLDEITIDFEASSSVVSARTVFNKKKNGWDWNWGNNNNVNMQINYTIKLPVKNSVHLNNDYGNIVLDRVDGHAKINCDYGRLEIGELRGRNNQLKFDYTSKSSIGYINSGEIRADYSGFTIEKAGDLMIKADYTNSTVVTMKNLQYTSDYGNMEIGEAQNVQGNGQYINVKLGTLHGNVNLTADYGSIRIKEMAEDAGNLQIRTDYTGVKIGYAPEYHFDFEINTEYAGVSGKDDFEISISNEKSTEKYYKGYHGSSNSGNMVYITSDYGGVSFNKIQSTSKN</sequence>
<name>A0A7H9ATC6_9FLAO</name>
<dbReference type="RefSeq" id="WP_179242734.1">
    <property type="nucleotide sequence ID" value="NZ_CP058595.1"/>
</dbReference>
<dbReference type="AlphaFoldDB" id="A0A7H9ATC6"/>
<dbReference type="Proteomes" id="UP000509302">
    <property type="component" value="Chromosome"/>
</dbReference>